<dbReference type="EMBL" id="MKIM01000022">
    <property type="protein sequence ID" value="OLP46264.1"/>
    <property type="molecule type" value="Genomic_DNA"/>
</dbReference>
<protein>
    <submittedName>
        <fullName evidence="4">2-hydroxy-acid oxidase</fullName>
    </submittedName>
</protein>
<dbReference type="GO" id="GO:0003824">
    <property type="term" value="F:catalytic activity"/>
    <property type="evidence" value="ECO:0007669"/>
    <property type="project" value="InterPro"/>
</dbReference>
<dbReference type="Pfam" id="PF01565">
    <property type="entry name" value="FAD_binding_4"/>
    <property type="match status" value="1"/>
</dbReference>
<reference evidence="4 5" key="1">
    <citation type="submission" date="2016-09" db="EMBL/GenBank/DDBJ databases">
        <title>Rhizobium oryziradicis sp. nov., isolated from the root of rice.</title>
        <authorList>
            <person name="Zhao J."/>
            <person name="Zhang X."/>
        </authorList>
    </citation>
    <scope>NUCLEOTIDE SEQUENCE [LARGE SCALE GENOMIC DNA]</scope>
    <source>
        <strain evidence="4 5">N19</strain>
    </source>
</reference>
<evidence type="ECO:0000256" key="2">
    <source>
        <dbReference type="ARBA" id="ARBA00022827"/>
    </source>
</evidence>
<dbReference type="GO" id="GO:0071949">
    <property type="term" value="F:FAD binding"/>
    <property type="evidence" value="ECO:0007669"/>
    <property type="project" value="InterPro"/>
</dbReference>
<sequence length="404" mass="42094">MLTPQSEAEAAEIVANAANNGTRLTIKGNGTRAGFGNAVLSEAVLSSRLLSGITAYNAAEMVLSAKAGTPVAEIEASIAAHGQSMAFEPTDHRLMMGTQGEPTIGGAFAVNASGSRRFVAGAARDHLLGIRFINGKGEAIKAGGRVMKNVTGLDLVKLLAGSYGTLGFITEVTFKVLPRPRVTETIVLSGLDDATAARAMAVAMAMPVEVTGAAHLPDLVAPRMLAGALPAGSATVLRLEGLAASVVERSRKLQAVMARLGPISVLDGNASATLWQEIRNVQPYTESLHKPLWRVSVAPTAGHQLVAGLRLQAGIDAFYDWQGGLVWMQMEGEPEAEMIRAGIKALGGGHATLIRAGGYKVQAFEPQPAAVAALSQRIAVQFDPHAIFNPGFMTGVDAHRAGRV</sequence>
<comment type="caution">
    <text evidence="4">The sequence shown here is derived from an EMBL/GenBank/DDBJ whole genome shotgun (WGS) entry which is preliminary data.</text>
</comment>
<dbReference type="InterPro" id="IPR016169">
    <property type="entry name" value="FAD-bd_PCMH_sub2"/>
</dbReference>
<dbReference type="InterPro" id="IPR006094">
    <property type="entry name" value="Oxid_FAD_bind_N"/>
</dbReference>
<gene>
    <name evidence="4" type="ORF">BJF95_02825</name>
</gene>
<dbReference type="InterPro" id="IPR016164">
    <property type="entry name" value="FAD-linked_Oxase-like_C"/>
</dbReference>
<dbReference type="InterPro" id="IPR016166">
    <property type="entry name" value="FAD-bd_PCMH"/>
</dbReference>
<name>A0A1Q8ZW08_9HYPH</name>
<evidence type="ECO:0000259" key="3">
    <source>
        <dbReference type="PROSITE" id="PS51387"/>
    </source>
</evidence>
<keyword evidence="2" id="KW-0274">FAD</keyword>
<dbReference type="InterPro" id="IPR036318">
    <property type="entry name" value="FAD-bd_PCMH-like_sf"/>
</dbReference>
<accession>A0A1Q8ZW08</accession>
<dbReference type="AlphaFoldDB" id="A0A1Q8ZW08"/>
<dbReference type="Proteomes" id="UP000186894">
    <property type="component" value="Unassembled WGS sequence"/>
</dbReference>
<dbReference type="SUPFAM" id="SSF55103">
    <property type="entry name" value="FAD-linked oxidases, C-terminal domain"/>
    <property type="match status" value="1"/>
</dbReference>
<dbReference type="STRING" id="1867956.BJF95_02825"/>
<dbReference type="PROSITE" id="PS51387">
    <property type="entry name" value="FAD_PCMH"/>
    <property type="match status" value="1"/>
</dbReference>
<proteinExistence type="predicted"/>
<evidence type="ECO:0000256" key="1">
    <source>
        <dbReference type="ARBA" id="ARBA00022630"/>
    </source>
</evidence>
<evidence type="ECO:0000313" key="5">
    <source>
        <dbReference type="Proteomes" id="UP000186894"/>
    </source>
</evidence>
<organism evidence="4 5">
    <name type="scientific">Rhizobium oryziradicis</name>
    <dbReference type="NCBI Taxonomy" id="1867956"/>
    <lineage>
        <taxon>Bacteria</taxon>
        <taxon>Pseudomonadati</taxon>
        <taxon>Pseudomonadota</taxon>
        <taxon>Alphaproteobacteria</taxon>
        <taxon>Hyphomicrobiales</taxon>
        <taxon>Rhizobiaceae</taxon>
        <taxon>Rhizobium/Agrobacterium group</taxon>
        <taxon>Rhizobium</taxon>
    </lineage>
</organism>
<keyword evidence="1" id="KW-0285">Flavoprotein</keyword>
<feature type="domain" description="FAD-binding PCMH-type" evidence="3">
    <location>
        <begin position="1"/>
        <end position="179"/>
    </location>
</feature>
<dbReference type="SUPFAM" id="SSF56176">
    <property type="entry name" value="FAD-binding/transporter-associated domain-like"/>
    <property type="match status" value="1"/>
</dbReference>
<dbReference type="OrthoDB" id="9811557at2"/>
<dbReference type="PANTHER" id="PTHR11748">
    <property type="entry name" value="D-LACTATE DEHYDROGENASE"/>
    <property type="match status" value="1"/>
</dbReference>
<dbReference type="Gene3D" id="3.30.465.10">
    <property type="match status" value="1"/>
</dbReference>
<keyword evidence="5" id="KW-1185">Reference proteome</keyword>
<dbReference type="PANTHER" id="PTHR11748:SF103">
    <property type="entry name" value="GLYCOLATE OXIDASE SUBUNIT GLCE"/>
    <property type="match status" value="1"/>
</dbReference>
<evidence type="ECO:0000313" key="4">
    <source>
        <dbReference type="EMBL" id="OLP46264.1"/>
    </source>
</evidence>
<dbReference type="RefSeq" id="WP_075638385.1">
    <property type="nucleotide sequence ID" value="NZ_MKIM01000022.1"/>
</dbReference>